<dbReference type="VEuPathDB" id="VectorBase:SSCA010517"/>
<organism evidence="1 2">
    <name type="scientific">Sarcoptes scabiei</name>
    <name type="common">Itch mite</name>
    <name type="synonym">Acarus scabiei</name>
    <dbReference type="NCBI Taxonomy" id="52283"/>
    <lineage>
        <taxon>Eukaryota</taxon>
        <taxon>Metazoa</taxon>
        <taxon>Ecdysozoa</taxon>
        <taxon>Arthropoda</taxon>
        <taxon>Chelicerata</taxon>
        <taxon>Arachnida</taxon>
        <taxon>Acari</taxon>
        <taxon>Acariformes</taxon>
        <taxon>Sarcoptiformes</taxon>
        <taxon>Astigmata</taxon>
        <taxon>Psoroptidia</taxon>
        <taxon>Sarcoptoidea</taxon>
        <taxon>Sarcoptidae</taxon>
        <taxon>Sarcoptinae</taxon>
        <taxon>Sarcoptes</taxon>
    </lineage>
</organism>
<comment type="caution">
    <text evidence="1">The sequence shown here is derived from an EMBL/GenBank/DDBJ whole genome shotgun (WGS) entry which is preliminary data.</text>
</comment>
<dbReference type="OrthoDB" id="6415313at2759"/>
<name>A0A132A1W9_SARSC</name>
<evidence type="ECO:0008006" key="3">
    <source>
        <dbReference type="Google" id="ProtNLM"/>
    </source>
</evidence>
<evidence type="ECO:0000313" key="2">
    <source>
        <dbReference type="Proteomes" id="UP000616769"/>
    </source>
</evidence>
<dbReference type="EMBL" id="JXLN01010058">
    <property type="protein sequence ID" value="KPM05032.1"/>
    <property type="molecule type" value="Genomic_DNA"/>
</dbReference>
<protein>
    <recommendedName>
        <fullName evidence="3">ZP domain-containing protein</fullName>
    </recommendedName>
</protein>
<evidence type="ECO:0000313" key="1">
    <source>
        <dbReference type="EMBL" id="KPM05032.1"/>
    </source>
</evidence>
<accession>A0A132A1W9</accession>
<reference evidence="1 2" key="1">
    <citation type="journal article" date="2015" name="Parasit. Vectors">
        <title>Draft genome of the scabies mite.</title>
        <authorList>
            <person name="Rider S.D.Jr."/>
            <person name="Morgan M.S."/>
            <person name="Arlian L.G."/>
        </authorList>
    </citation>
    <scope>NUCLEOTIDE SEQUENCE [LARGE SCALE GENOMIC DNA]</scope>
    <source>
        <strain evidence="1">Arlian Lab</strain>
    </source>
</reference>
<dbReference type="AlphaFoldDB" id="A0A132A1W9"/>
<dbReference type="Proteomes" id="UP000616769">
    <property type="component" value="Unassembled WGS sequence"/>
</dbReference>
<gene>
    <name evidence="1" type="ORF">QR98_0034910</name>
</gene>
<proteinExistence type="predicted"/>
<sequence length="60" mass="6772">MQISVQFDQPFTGIVHVKNFRRDPCQIYGNGSTSLSLTIDLLAGHNRPNYCGVYRTKVIT</sequence>